<proteinExistence type="predicted"/>
<dbReference type="Proteomes" id="UP001212841">
    <property type="component" value="Unassembled WGS sequence"/>
</dbReference>
<comment type="caution">
    <text evidence="6">The sequence shown here is derived from an EMBL/GenBank/DDBJ whole genome shotgun (WGS) entry which is preliminary data.</text>
</comment>
<dbReference type="PROSITE" id="PS51503">
    <property type="entry name" value="HIG1"/>
    <property type="match status" value="1"/>
</dbReference>
<evidence type="ECO:0000256" key="3">
    <source>
        <dbReference type="ARBA" id="ARBA00022989"/>
    </source>
</evidence>
<comment type="subcellular location">
    <subcellularLocation>
        <location evidence="1">Mitochondrion</location>
    </subcellularLocation>
</comment>
<keyword evidence="3" id="KW-1133">Transmembrane helix</keyword>
<gene>
    <name evidence="6" type="ORF">HK097_004679</name>
</gene>
<dbReference type="Pfam" id="PF04588">
    <property type="entry name" value="HIG_1_N"/>
    <property type="match status" value="1"/>
</dbReference>
<keyword evidence="4" id="KW-0472">Membrane</keyword>
<protein>
    <recommendedName>
        <fullName evidence="5">HIG1 domain-containing protein</fullName>
    </recommendedName>
</protein>
<evidence type="ECO:0000256" key="1">
    <source>
        <dbReference type="ARBA" id="ARBA00004173"/>
    </source>
</evidence>
<feature type="domain" description="HIG1" evidence="5">
    <location>
        <begin position="1"/>
        <end position="78"/>
    </location>
</feature>
<evidence type="ECO:0000256" key="2">
    <source>
        <dbReference type="ARBA" id="ARBA00022692"/>
    </source>
</evidence>
<evidence type="ECO:0000313" key="7">
    <source>
        <dbReference type="Proteomes" id="UP001212841"/>
    </source>
</evidence>
<organism evidence="6 7">
    <name type="scientific">Rhizophlyctis rosea</name>
    <dbReference type="NCBI Taxonomy" id="64517"/>
    <lineage>
        <taxon>Eukaryota</taxon>
        <taxon>Fungi</taxon>
        <taxon>Fungi incertae sedis</taxon>
        <taxon>Chytridiomycota</taxon>
        <taxon>Chytridiomycota incertae sedis</taxon>
        <taxon>Chytridiomycetes</taxon>
        <taxon>Rhizophlyctidales</taxon>
        <taxon>Rhizophlyctidaceae</taxon>
        <taxon>Rhizophlyctis</taxon>
    </lineage>
</organism>
<dbReference type="EMBL" id="JADGJD010002225">
    <property type="protein sequence ID" value="KAJ3033925.1"/>
    <property type="molecule type" value="Genomic_DNA"/>
</dbReference>
<accession>A0AAD5S8J6</accession>
<evidence type="ECO:0000256" key="4">
    <source>
        <dbReference type="ARBA" id="ARBA00023136"/>
    </source>
</evidence>
<evidence type="ECO:0000259" key="5">
    <source>
        <dbReference type="PROSITE" id="PS51503"/>
    </source>
</evidence>
<dbReference type="AlphaFoldDB" id="A0AAD5S8J6"/>
<keyword evidence="7" id="KW-1185">Reference proteome</keyword>
<name>A0AAD5S8J6_9FUNG</name>
<keyword evidence="2" id="KW-0812">Transmembrane</keyword>
<dbReference type="InterPro" id="IPR007667">
    <property type="entry name" value="Hypoxia_induced_domain"/>
</dbReference>
<dbReference type="GO" id="GO:0005739">
    <property type="term" value="C:mitochondrion"/>
    <property type="evidence" value="ECO:0007669"/>
    <property type="project" value="UniProtKB-SubCell"/>
</dbReference>
<reference evidence="6" key="1">
    <citation type="submission" date="2020-05" db="EMBL/GenBank/DDBJ databases">
        <title>Phylogenomic resolution of chytrid fungi.</title>
        <authorList>
            <person name="Stajich J.E."/>
            <person name="Amses K."/>
            <person name="Simmons R."/>
            <person name="Seto K."/>
            <person name="Myers J."/>
            <person name="Bonds A."/>
            <person name="Quandt C.A."/>
            <person name="Barry K."/>
            <person name="Liu P."/>
            <person name="Grigoriev I."/>
            <person name="Longcore J.E."/>
            <person name="James T.Y."/>
        </authorList>
    </citation>
    <scope>NUCLEOTIDE SEQUENCE</scope>
    <source>
        <strain evidence="6">JEL0318</strain>
    </source>
</reference>
<sequence length="78" mass="8708">MDEFDESAYVPEERFFAKLKRKSAENPFMLGALGLTLVAMGNMTRQLLKGDKTGFNHSQRYRVMAQIFAIGVFAGGMA</sequence>
<evidence type="ECO:0000313" key="6">
    <source>
        <dbReference type="EMBL" id="KAJ3033925.1"/>
    </source>
</evidence>